<feature type="binding site" evidence="6">
    <location>
        <position position="73"/>
    </location>
    <ligand>
        <name>S-adenosyl-L-methionine</name>
        <dbReference type="ChEBI" id="CHEBI:59789"/>
    </ligand>
</feature>
<evidence type="ECO:0000256" key="1">
    <source>
        <dbReference type="ARBA" id="ARBA00022490"/>
    </source>
</evidence>
<keyword evidence="1 6" id="KW-0963">Cytoplasm</keyword>
<dbReference type="InterPro" id="IPR003682">
    <property type="entry name" value="rRNA_ssu_MeTfrase_G"/>
</dbReference>
<dbReference type="SUPFAM" id="SSF53335">
    <property type="entry name" value="S-adenosyl-L-methionine-dependent methyltransferases"/>
    <property type="match status" value="1"/>
</dbReference>
<keyword evidence="5 6" id="KW-0949">S-adenosyl-L-methionine</keyword>
<sequence>MSAGESALKAHVDVSRETLDRLDTYAALIRKWNPTINLVAKSTLDDLWDRHFLDSAAAYTAANPKSGRWVDMGSGGGFPGAVVAILAAELAPELQVTCIESDVRKASFLRTLATQLQIPMGVLSRRIEDTPPQNADFVSARALSPLKLLLGHCERHLSPEGRGVFLKGETWRQEVDEALETFRFSVDNRPSPTHPGSAILVVGDISRA</sequence>
<dbReference type="Pfam" id="PF02527">
    <property type="entry name" value="GidB"/>
    <property type="match status" value="1"/>
</dbReference>
<dbReference type="PIRSF" id="PIRSF003078">
    <property type="entry name" value="GidB"/>
    <property type="match status" value="1"/>
</dbReference>
<evidence type="ECO:0000256" key="2">
    <source>
        <dbReference type="ARBA" id="ARBA00022552"/>
    </source>
</evidence>
<reference evidence="8" key="1">
    <citation type="journal article" date="2019" name="Int. J. Syst. Evol. Microbiol.">
        <title>The Global Catalogue of Microorganisms (GCM) 10K type strain sequencing project: providing services to taxonomists for standard genome sequencing and annotation.</title>
        <authorList>
            <consortium name="The Broad Institute Genomics Platform"/>
            <consortium name="The Broad Institute Genome Sequencing Center for Infectious Disease"/>
            <person name="Wu L."/>
            <person name="Ma J."/>
        </authorList>
    </citation>
    <scope>NUCLEOTIDE SEQUENCE [LARGE SCALE GENOMIC DNA]</scope>
    <source>
        <strain evidence="8">KCTC 52366</strain>
    </source>
</reference>
<evidence type="ECO:0000313" key="7">
    <source>
        <dbReference type="EMBL" id="MFC3141676.1"/>
    </source>
</evidence>
<dbReference type="GO" id="GO:0008168">
    <property type="term" value="F:methyltransferase activity"/>
    <property type="evidence" value="ECO:0007669"/>
    <property type="project" value="UniProtKB-KW"/>
</dbReference>
<evidence type="ECO:0000256" key="4">
    <source>
        <dbReference type="ARBA" id="ARBA00022679"/>
    </source>
</evidence>
<dbReference type="HAMAP" id="MF_00074">
    <property type="entry name" value="16SrRNA_methyltr_G"/>
    <property type="match status" value="1"/>
</dbReference>
<dbReference type="NCBIfam" id="TIGR00138">
    <property type="entry name" value="rsmG_gidB"/>
    <property type="match status" value="1"/>
</dbReference>
<organism evidence="7 8">
    <name type="scientific">Psychromarinibacter halotolerans</name>
    <dbReference type="NCBI Taxonomy" id="1775175"/>
    <lineage>
        <taxon>Bacteria</taxon>
        <taxon>Pseudomonadati</taxon>
        <taxon>Pseudomonadota</taxon>
        <taxon>Alphaproteobacteria</taxon>
        <taxon>Rhodobacterales</taxon>
        <taxon>Paracoccaceae</taxon>
        <taxon>Psychromarinibacter</taxon>
    </lineage>
</organism>
<dbReference type="EMBL" id="JBHRTB010000010">
    <property type="protein sequence ID" value="MFC3141676.1"/>
    <property type="molecule type" value="Genomic_DNA"/>
</dbReference>
<comment type="function">
    <text evidence="6">Specifically methylates the N7 position of guanine in position 527 of 16S rRNA.</text>
</comment>
<accession>A0ABV7GMG4</accession>
<evidence type="ECO:0000256" key="3">
    <source>
        <dbReference type="ARBA" id="ARBA00022603"/>
    </source>
</evidence>
<evidence type="ECO:0000256" key="6">
    <source>
        <dbReference type="HAMAP-Rule" id="MF_00074"/>
    </source>
</evidence>
<comment type="caution">
    <text evidence="6">Lacks conserved residue(s) required for the propagation of feature annotation.</text>
</comment>
<keyword evidence="2 6" id="KW-0698">rRNA processing</keyword>
<evidence type="ECO:0000256" key="5">
    <source>
        <dbReference type="ARBA" id="ARBA00022691"/>
    </source>
</evidence>
<dbReference type="PANTHER" id="PTHR31760">
    <property type="entry name" value="S-ADENOSYL-L-METHIONINE-DEPENDENT METHYLTRANSFERASES SUPERFAMILY PROTEIN"/>
    <property type="match status" value="1"/>
</dbReference>
<gene>
    <name evidence="6 7" type="primary">rsmG</name>
    <name evidence="7" type="ORF">ACFOGP_03100</name>
</gene>
<evidence type="ECO:0000313" key="8">
    <source>
        <dbReference type="Proteomes" id="UP001595632"/>
    </source>
</evidence>
<feature type="binding site" evidence="6">
    <location>
        <position position="78"/>
    </location>
    <ligand>
        <name>S-adenosyl-L-methionine</name>
        <dbReference type="ChEBI" id="CHEBI:59789"/>
    </ligand>
</feature>
<dbReference type="Gene3D" id="3.40.50.150">
    <property type="entry name" value="Vaccinia Virus protein VP39"/>
    <property type="match status" value="1"/>
</dbReference>
<dbReference type="PANTHER" id="PTHR31760:SF0">
    <property type="entry name" value="S-ADENOSYL-L-METHIONINE-DEPENDENT METHYLTRANSFERASES SUPERFAMILY PROTEIN"/>
    <property type="match status" value="1"/>
</dbReference>
<dbReference type="InterPro" id="IPR029063">
    <property type="entry name" value="SAM-dependent_MTases_sf"/>
</dbReference>
<protein>
    <recommendedName>
        <fullName evidence="6">Ribosomal RNA small subunit methyltransferase G</fullName>
        <ecNumber evidence="6">2.1.1.170</ecNumber>
    </recommendedName>
    <alternativeName>
        <fullName evidence="6">16S rRNA 7-methylguanosine methyltransferase</fullName>
        <shortName evidence="6">16S rRNA m7G methyltransferase</shortName>
    </alternativeName>
</protein>
<keyword evidence="8" id="KW-1185">Reference proteome</keyword>
<dbReference type="EC" id="2.1.1.170" evidence="6"/>
<name>A0ABV7GMG4_9RHOB</name>
<dbReference type="Proteomes" id="UP001595632">
    <property type="component" value="Unassembled WGS sequence"/>
</dbReference>
<keyword evidence="4 6" id="KW-0808">Transferase</keyword>
<comment type="similarity">
    <text evidence="6">Belongs to the methyltransferase superfamily. RNA methyltransferase RsmG family.</text>
</comment>
<dbReference type="RefSeq" id="WP_275632072.1">
    <property type="nucleotide sequence ID" value="NZ_JARGYD010000002.1"/>
</dbReference>
<feature type="binding site" evidence="6">
    <location>
        <begin position="127"/>
        <end position="128"/>
    </location>
    <ligand>
        <name>S-adenosyl-L-methionine</name>
        <dbReference type="ChEBI" id="CHEBI:59789"/>
    </ligand>
</feature>
<comment type="subcellular location">
    <subcellularLocation>
        <location evidence="6">Cytoplasm</location>
    </subcellularLocation>
</comment>
<proteinExistence type="inferred from homology"/>
<comment type="catalytic activity">
    <reaction evidence="6">
        <text>guanosine(527) in 16S rRNA + S-adenosyl-L-methionine = N(7)-methylguanosine(527) in 16S rRNA + S-adenosyl-L-homocysteine</text>
        <dbReference type="Rhea" id="RHEA:42732"/>
        <dbReference type="Rhea" id="RHEA-COMP:10209"/>
        <dbReference type="Rhea" id="RHEA-COMP:10210"/>
        <dbReference type="ChEBI" id="CHEBI:57856"/>
        <dbReference type="ChEBI" id="CHEBI:59789"/>
        <dbReference type="ChEBI" id="CHEBI:74269"/>
        <dbReference type="ChEBI" id="CHEBI:74480"/>
        <dbReference type="EC" id="2.1.1.170"/>
    </reaction>
</comment>
<comment type="caution">
    <text evidence="7">The sequence shown here is derived from an EMBL/GenBank/DDBJ whole genome shotgun (WGS) entry which is preliminary data.</text>
</comment>
<keyword evidence="3 6" id="KW-0489">Methyltransferase</keyword>
<feature type="binding site" evidence="6">
    <location>
        <position position="141"/>
    </location>
    <ligand>
        <name>S-adenosyl-L-methionine</name>
        <dbReference type="ChEBI" id="CHEBI:59789"/>
    </ligand>
</feature>
<dbReference type="GO" id="GO:0032259">
    <property type="term" value="P:methylation"/>
    <property type="evidence" value="ECO:0007669"/>
    <property type="project" value="UniProtKB-KW"/>
</dbReference>